<accession>A0AAD7UKV6</accession>
<dbReference type="Proteomes" id="UP001230188">
    <property type="component" value="Unassembled WGS sequence"/>
</dbReference>
<organism evidence="11 12">
    <name type="scientific">Chrysophaeum taylorii</name>
    <dbReference type="NCBI Taxonomy" id="2483200"/>
    <lineage>
        <taxon>Eukaryota</taxon>
        <taxon>Sar</taxon>
        <taxon>Stramenopiles</taxon>
        <taxon>Ochrophyta</taxon>
        <taxon>Pelagophyceae</taxon>
        <taxon>Pelagomonadales</taxon>
        <taxon>Pelagomonadaceae</taxon>
        <taxon>Chrysophaeum</taxon>
    </lineage>
</organism>
<evidence type="ECO:0000256" key="6">
    <source>
        <dbReference type="ARBA" id="ARBA00022824"/>
    </source>
</evidence>
<evidence type="ECO:0000256" key="8">
    <source>
        <dbReference type="ARBA" id="ARBA00023136"/>
    </source>
</evidence>
<evidence type="ECO:0000313" key="11">
    <source>
        <dbReference type="EMBL" id="KAJ8609415.1"/>
    </source>
</evidence>
<feature type="transmembrane region" description="Helical" evidence="10">
    <location>
        <begin position="325"/>
        <end position="347"/>
    </location>
</feature>
<comment type="subcellular location">
    <subcellularLocation>
        <location evidence="1">Endomembrane system</location>
        <topology evidence="1">Multi-pass membrane protein</topology>
    </subcellularLocation>
    <subcellularLocation>
        <location evidence="3">Endoplasmic reticulum membrane</location>
    </subcellularLocation>
    <subcellularLocation>
        <location evidence="2">Nucleus envelope</location>
    </subcellularLocation>
</comment>
<evidence type="ECO:0000256" key="1">
    <source>
        <dbReference type="ARBA" id="ARBA00004127"/>
    </source>
</evidence>
<dbReference type="GO" id="GO:0071763">
    <property type="term" value="P:nuclear membrane organization"/>
    <property type="evidence" value="ECO:0007669"/>
    <property type="project" value="TreeGrafter"/>
</dbReference>
<dbReference type="PANTHER" id="PTHR13416:SF2">
    <property type="entry name" value="TRANSMEMBRANE PROTEIN 43"/>
    <property type="match status" value="1"/>
</dbReference>
<feature type="transmembrane region" description="Helical" evidence="10">
    <location>
        <begin position="21"/>
        <end position="42"/>
    </location>
</feature>
<keyword evidence="8 10" id="KW-0472">Membrane</keyword>
<dbReference type="GO" id="GO:0005789">
    <property type="term" value="C:endoplasmic reticulum membrane"/>
    <property type="evidence" value="ECO:0007669"/>
    <property type="project" value="UniProtKB-SubCell"/>
</dbReference>
<sequence length="430" mass="47741">MFPTTVRLGRAYRSAAPNDGGVCAAVLIAIVLVAVPIVVVAMEISHRSRILELENLLTRKIVVPVYEAKDGDIVHVQGQAEAMVFDEPFGVRVAAATLERRTEYCQWQEMRTTSCDRCEKDGQKPYDCNCVTRISYLKSWLPYRVPSLFFDQPGSHHNPQYDPFPSKKILGTVRVDGILLGRVLANLRAKWRDVSWTLGGVDPRYVRWPRSIRFEPLGALVERRGSGFVYAGNGYFFKAYQQSTAERLTRLFVQYLEGSLLDWQFGDLVPSCAAGDIRISYRVQDPGELSVLGPLPLDDGIAHAGRHAPDVMVATEATHARWTVAWSRLFLVLWAFPASILFGAALGKNINVPLSVLGLVPLFLAATWTILWGVSPPTLLLSIFGVLAAAAATRVAAPNAKHRGGSPRAVWRMLARWANISTSRRHKEVH</sequence>
<dbReference type="PANTHER" id="PTHR13416">
    <property type="match status" value="1"/>
</dbReference>
<dbReference type="AlphaFoldDB" id="A0AAD7UKV6"/>
<evidence type="ECO:0000256" key="3">
    <source>
        <dbReference type="ARBA" id="ARBA00004586"/>
    </source>
</evidence>
<evidence type="ECO:0000256" key="5">
    <source>
        <dbReference type="ARBA" id="ARBA00022692"/>
    </source>
</evidence>
<name>A0AAD7UKV6_9STRA</name>
<dbReference type="GO" id="GO:0006629">
    <property type="term" value="P:lipid metabolic process"/>
    <property type="evidence" value="ECO:0007669"/>
    <property type="project" value="TreeGrafter"/>
</dbReference>
<dbReference type="EMBL" id="JAQMWT010000140">
    <property type="protein sequence ID" value="KAJ8609415.1"/>
    <property type="molecule type" value="Genomic_DNA"/>
</dbReference>
<evidence type="ECO:0000256" key="2">
    <source>
        <dbReference type="ARBA" id="ARBA00004259"/>
    </source>
</evidence>
<dbReference type="InterPro" id="IPR012430">
    <property type="entry name" value="TMEM43_fam"/>
</dbReference>
<evidence type="ECO:0000256" key="4">
    <source>
        <dbReference type="ARBA" id="ARBA00006627"/>
    </source>
</evidence>
<feature type="transmembrane region" description="Helical" evidence="10">
    <location>
        <begin position="354"/>
        <end position="373"/>
    </location>
</feature>
<evidence type="ECO:0000313" key="12">
    <source>
        <dbReference type="Proteomes" id="UP001230188"/>
    </source>
</evidence>
<reference evidence="11" key="1">
    <citation type="submission" date="2023-01" db="EMBL/GenBank/DDBJ databases">
        <title>Metagenome sequencing of chrysophaentin producing Chrysophaeum taylorii.</title>
        <authorList>
            <person name="Davison J."/>
            <person name="Bewley C."/>
        </authorList>
    </citation>
    <scope>NUCLEOTIDE SEQUENCE</scope>
    <source>
        <strain evidence="11">NIES-1699</strain>
    </source>
</reference>
<gene>
    <name evidence="11" type="ORF">CTAYLR_009091</name>
</gene>
<comment type="similarity">
    <text evidence="4">Belongs to the TMEM43 family.</text>
</comment>
<keyword evidence="12" id="KW-1185">Reference proteome</keyword>
<evidence type="ECO:0000256" key="10">
    <source>
        <dbReference type="SAM" id="Phobius"/>
    </source>
</evidence>
<keyword evidence="5 10" id="KW-0812">Transmembrane</keyword>
<keyword evidence="7 10" id="KW-1133">Transmembrane helix</keyword>
<evidence type="ECO:0000256" key="7">
    <source>
        <dbReference type="ARBA" id="ARBA00022989"/>
    </source>
</evidence>
<evidence type="ECO:0000256" key="9">
    <source>
        <dbReference type="ARBA" id="ARBA00023242"/>
    </source>
</evidence>
<keyword evidence="9" id="KW-0539">Nucleus</keyword>
<protein>
    <submittedName>
        <fullName evidence="11">Uncharacterized protein</fullName>
    </submittedName>
</protein>
<keyword evidence="6" id="KW-0256">Endoplasmic reticulum</keyword>
<proteinExistence type="inferred from homology"/>
<comment type="caution">
    <text evidence="11">The sequence shown here is derived from an EMBL/GenBank/DDBJ whole genome shotgun (WGS) entry which is preliminary data.</text>
</comment>
<dbReference type="GO" id="GO:0005637">
    <property type="term" value="C:nuclear inner membrane"/>
    <property type="evidence" value="ECO:0007669"/>
    <property type="project" value="TreeGrafter"/>
</dbReference>
<feature type="transmembrane region" description="Helical" evidence="10">
    <location>
        <begin position="379"/>
        <end position="397"/>
    </location>
</feature>
<dbReference type="Pfam" id="PF07787">
    <property type="entry name" value="TMEM43"/>
    <property type="match status" value="1"/>
</dbReference>